<accession>A0ABW3TB91</accession>
<evidence type="ECO:0000256" key="2">
    <source>
        <dbReference type="ARBA" id="ARBA00022723"/>
    </source>
</evidence>
<evidence type="ECO:0000259" key="6">
    <source>
        <dbReference type="PROSITE" id="PS51007"/>
    </source>
</evidence>
<feature type="chain" id="PRO_5047305213" evidence="5">
    <location>
        <begin position="21"/>
        <end position="104"/>
    </location>
</feature>
<name>A0ABW3TB91_9RHOB</name>
<feature type="domain" description="Cytochrome c" evidence="6">
    <location>
        <begin position="23"/>
        <end position="103"/>
    </location>
</feature>
<dbReference type="SUPFAM" id="SSF46626">
    <property type="entry name" value="Cytochrome c"/>
    <property type="match status" value="1"/>
</dbReference>
<dbReference type="Pfam" id="PF13442">
    <property type="entry name" value="Cytochrome_CBB3"/>
    <property type="match status" value="1"/>
</dbReference>
<reference evidence="8" key="1">
    <citation type="journal article" date="2019" name="Int. J. Syst. Evol. Microbiol.">
        <title>The Global Catalogue of Microorganisms (GCM) 10K type strain sequencing project: providing services to taxonomists for standard genome sequencing and annotation.</title>
        <authorList>
            <consortium name="The Broad Institute Genomics Platform"/>
            <consortium name="The Broad Institute Genome Sequencing Center for Infectious Disease"/>
            <person name="Wu L."/>
            <person name="Ma J."/>
        </authorList>
    </citation>
    <scope>NUCLEOTIDE SEQUENCE [LARGE SCALE GENOMIC DNA]</scope>
    <source>
        <strain evidence="8">CCUG 55328</strain>
    </source>
</reference>
<keyword evidence="1 4" id="KW-0349">Heme</keyword>
<evidence type="ECO:0000256" key="5">
    <source>
        <dbReference type="SAM" id="SignalP"/>
    </source>
</evidence>
<dbReference type="Gene3D" id="1.10.760.10">
    <property type="entry name" value="Cytochrome c-like domain"/>
    <property type="match status" value="1"/>
</dbReference>
<feature type="signal peptide" evidence="5">
    <location>
        <begin position="1"/>
        <end position="20"/>
    </location>
</feature>
<keyword evidence="8" id="KW-1185">Reference proteome</keyword>
<protein>
    <submittedName>
        <fullName evidence="7">C-type cytochrome</fullName>
    </submittedName>
</protein>
<dbReference type="Proteomes" id="UP001597151">
    <property type="component" value="Unassembled WGS sequence"/>
</dbReference>
<evidence type="ECO:0000313" key="7">
    <source>
        <dbReference type="EMBL" id="MFD1194389.1"/>
    </source>
</evidence>
<organism evidence="7 8">
    <name type="scientific">Seohaeicola saemankumensis</name>
    <dbReference type="NCBI Taxonomy" id="481181"/>
    <lineage>
        <taxon>Bacteria</taxon>
        <taxon>Pseudomonadati</taxon>
        <taxon>Pseudomonadota</taxon>
        <taxon>Alphaproteobacteria</taxon>
        <taxon>Rhodobacterales</taxon>
        <taxon>Roseobacteraceae</taxon>
        <taxon>Seohaeicola</taxon>
    </lineage>
</organism>
<gene>
    <name evidence="7" type="ORF">ACFQ3C_06885</name>
</gene>
<dbReference type="RefSeq" id="WP_380789845.1">
    <property type="nucleotide sequence ID" value="NZ_JBHTKR010000003.1"/>
</dbReference>
<dbReference type="EMBL" id="JBHTKR010000003">
    <property type="protein sequence ID" value="MFD1194389.1"/>
    <property type="molecule type" value="Genomic_DNA"/>
</dbReference>
<dbReference type="InterPro" id="IPR036909">
    <property type="entry name" value="Cyt_c-like_dom_sf"/>
</dbReference>
<proteinExistence type="predicted"/>
<keyword evidence="2 4" id="KW-0479">Metal-binding</keyword>
<keyword evidence="5" id="KW-0732">Signal</keyword>
<sequence length="104" mass="11390">MKVSCIVFAAITGLASLAQAEDAYIASGKRTAEANCAQCHNIAPGGAFKLYPPSFQAIATYMDPEIMRLKIMYPDHVSIMPQFHTFIFEGTLDNIVGYIQSLDQ</sequence>
<dbReference type="PROSITE" id="PS51007">
    <property type="entry name" value="CYTC"/>
    <property type="match status" value="1"/>
</dbReference>
<evidence type="ECO:0000256" key="4">
    <source>
        <dbReference type="PROSITE-ProRule" id="PRU00433"/>
    </source>
</evidence>
<dbReference type="InterPro" id="IPR009056">
    <property type="entry name" value="Cyt_c-like_dom"/>
</dbReference>
<evidence type="ECO:0000313" key="8">
    <source>
        <dbReference type="Proteomes" id="UP001597151"/>
    </source>
</evidence>
<evidence type="ECO:0000256" key="1">
    <source>
        <dbReference type="ARBA" id="ARBA00022617"/>
    </source>
</evidence>
<comment type="caution">
    <text evidence="7">The sequence shown here is derived from an EMBL/GenBank/DDBJ whole genome shotgun (WGS) entry which is preliminary data.</text>
</comment>
<evidence type="ECO:0000256" key="3">
    <source>
        <dbReference type="ARBA" id="ARBA00023004"/>
    </source>
</evidence>
<keyword evidence="3 4" id="KW-0408">Iron</keyword>